<dbReference type="InterPro" id="IPR001307">
    <property type="entry name" value="Thiosulphate_STrfase_CS"/>
</dbReference>
<dbReference type="Pfam" id="PF00581">
    <property type="entry name" value="Rhodanese"/>
    <property type="match status" value="2"/>
</dbReference>
<dbReference type="GO" id="GO:0004792">
    <property type="term" value="F:thiosulfate-cyanide sulfurtransferase activity"/>
    <property type="evidence" value="ECO:0007669"/>
    <property type="project" value="InterPro"/>
</dbReference>
<dbReference type="Gene3D" id="3.40.250.10">
    <property type="entry name" value="Rhodanese-like domain"/>
    <property type="match status" value="2"/>
</dbReference>
<dbReference type="InterPro" id="IPR001763">
    <property type="entry name" value="Rhodanese-like_dom"/>
</dbReference>
<reference evidence="4" key="1">
    <citation type="submission" date="2018-05" db="EMBL/GenBank/DDBJ databases">
        <authorList>
            <person name="Lanie J.A."/>
            <person name="Ng W.-L."/>
            <person name="Kazmierczak K.M."/>
            <person name="Andrzejewski T.M."/>
            <person name="Davidsen T.M."/>
            <person name="Wayne K.J."/>
            <person name="Tettelin H."/>
            <person name="Glass J.I."/>
            <person name="Rusch D."/>
            <person name="Podicherti R."/>
            <person name="Tsui H.-C.T."/>
            <person name="Winkler M.E."/>
        </authorList>
    </citation>
    <scope>NUCLEOTIDE SEQUENCE</scope>
</reference>
<feature type="domain" description="Rhodanese" evidence="3">
    <location>
        <begin position="166"/>
        <end position="279"/>
    </location>
</feature>
<dbReference type="PANTHER" id="PTHR11364:SF27">
    <property type="entry name" value="SULFURTRANSFERASE"/>
    <property type="match status" value="1"/>
</dbReference>
<gene>
    <name evidence="4" type="ORF">METZ01_LOCUS30182</name>
</gene>
<sequence>MYSSLITPQTVNEHLEDPNWRFFDCRYVLTEPEKKQAEFAESHLPGATYVHVNHNLAGPRIPGKTGRHPLPKITELSKTFAAWGISSSTQVVVYDDTGGAYAVRLWWMLRWLGHDAVAVMDGGWPRWLKEERPVSTDIFTPESVNFKAKPREHWSVSAEEICNYFDNPEVRVFDARNRDRFRGENETLDPVAGHIPGAVSAPFAENLDADGNWKSKSELRKMYLELLDGSPAEQAVTYCGSGITACHNILAMYYAELGDSRLYSGSWSDWITNPERPVV</sequence>
<dbReference type="PROSITE" id="PS00380">
    <property type="entry name" value="RHODANESE_1"/>
    <property type="match status" value="1"/>
</dbReference>
<dbReference type="SMART" id="SM00450">
    <property type="entry name" value="RHOD"/>
    <property type="match status" value="2"/>
</dbReference>
<dbReference type="PANTHER" id="PTHR11364">
    <property type="entry name" value="THIOSULFATE SULFERTANSFERASE"/>
    <property type="match status" value="1"/>
</dbReference>
<evidence type="ECO:0000256" key="1">
    <source>
        <dbReference type="ARBA" id="ARBA00022679"/>
    </source>
</evidence>
<protein>
    <recommendedName>
        <fullName evidence="3">Rhodanese domain-containing protein</fullName>
    </recommendedName>
</protein>
<dbReference type="SUPFAM" id="SSF52821">
    <property type="entry name" value="Rhodanese/Cell cycle control phosphatase"/>
    <property type="match status" value="2"/>
</dbReference>
<dbReference type="PROSITE" id="PS50206">
    <property type="entry name" value="RHODANESE_3"/>
    <property type="match status" value="2"/>
</dbReference>
<feature type="domain" description="Rhodanese" evidence="3">
    <location>
        <begin position="16"/>
        <end position="136"/>
    </location>
</feature>
<accession>A0A381QED2</accession>
<dbReference type="AlphaFoldDB" id="A0A381QED2"/>
<evidence type="ECO:0000259" key="3">
    <source>
        <dbReference type="PROSITE" id="PS50206"/>
    </source>
</evidence>
<dbReference type="InterPro" id="IPR045078">
    <property type="entry name" value="TST/MPST-like"/>
</dbReference>
<evidence type="ECO:0000256" key="2">
    <source>
        <dbReference type="ARBA" id="ARBA00022737"/>
    </source>
</evidence>
<proteinExistence type="predicted"/>
<dbReference type="CDD" id="cd01448">
    <property type="entry name" value="TST_Repeat_1"/>
    <property type="match status" value="1"/>
</dbReference>
<organism evidence="4">
    <name type="scientific">marine metagenome</name>
    <dbReference type="NCBI Taxonomy" id="408172"/>
    <lineage>
        <taxon>unclassified sequences</taxon>
        <taxon>metagenomes</taxon>
        <taxon>ecological metagenomes</taxon>
    </lineage>
</organism>
<keyword evidence="2" id="KW-0677">Repeat</keyword>
<dbReference type="InterPro" id="IPR036873">
    <property type="entry name" value="Rhodanese-like_dom_sf"/>
</dbReference>
<evidence type="ECO:0000313" key="4">
    <source>
        <dbReference type="EMBL" id="SUZ77328.1"/>
    </source>
</evidence>
<keyword evidence="1" id="KW-0808">Transferase</keyword>
<name>A0A381QED2_9ZZZZ</name>
<dbReference type="EMBL" id="UINC01001312">
    <property type="protein sequence ID" value="SUZ77328.1"/>
    <property type="molecule type" value="Genomic_DNA"/>
</dbReference>
<dbReference type="CDD" id="cd01449">
    <property type="entry name" value="TST_Repeat_2"/>
    <property type="match status" value="1"/>
</dbReference>